<dbReference type="OrthoDB" id="9800680at2"/>
<evidence type="ECO:0000256" key="3">
    <source>
        <dbReference type="RuleBase" id="RU364069"/>
    </source>
</evidence>
<organism evidence="4 5">
    <name type="scientific">Thermanaerovibrio acidaminovorans (strain ATCC 49978 / DSM 6589 / Su883)</name>
    <name type="common">Selenomonas acidaminovorans</name>
    <dbReference type="NCBI Taxonomy" id="525903"/>
    <lineage>
        <taxon>Bacteria</taxon>
        <taxon>Thermotogati</taxon>
        <taxon>Synergistota</taxon>
        <taxon>Synergistia</taxon>
        <taxon>Synergistales</taxon>
        <taxon>Synergistaceae</taxon>
        <taxon>Thermanaerovibrio</taxon>
    </lineage>
</organism>
<dbReference type="KEGG" id="tai:Taci_1620"/>
<dbReference type="Pfam" id="PF00908">
    <property type="entry name" value="dTDP_sugar_isom"/>
    <property type="match status" value="1"/>
</dbReference>
<evidence type="ECO:0000313" key="4">
    <source>
        <dbReference type="EMBL" id="ACZ19841.1"/>
    </source>
</evidence>
<dbReference type="UniPathway" id="UPA00124"/>
<reference evidence="4 5" key="1">
    <citation type="journal article" date="2009" name="Stand. Genomic Sci.">
        <title>Complete genome sequence of Thermanaerovibrio acidaminovorans type strain (Su883).</title>
        <authorList>
            <person name="Chovatia M."/>
            <person name="Sikorski J."/>
            <person name="Schroder M."/>
            <person name="Lapidus A."/>
            <person name="Nolan M."/>
            <person name="Tice H."/>
            <person name="Glavina Del Rio T."/>
            <person name="Copeland A."/>
            <person name="Cheng J.F."/>
            <person name="Lucas S."/>
            <person name="Chen F."/>
            <person name="Bruce D."/>
            <person name="Goodwin L."/>
            <person name="Pitluck S."/>
            <person name="Ivanova N."/>
            <person name="Mavromatis K."/>
            <person name="Ovchinnikova G."/>
            <person name="Pati A."/>
            <person name="Chen A."/>
            <person name="Palaniappan K."/>
            <person name="Land M."/>
            <person name="Hauser L."/>
            <person name="Chang Y.J."/>
            <person name="Jeffries C.D."/>
            <person name="Chain P."/>
            <person name="Saunders E."/>
            <person name="Detter J.C."/>
            <person name="Brettin T."/>
            <person name="Rohde M."/>
            <person name="Goker M."/>
            <person name="Spring S."/>
            <person name="Bristow J."/>
            <person name="Markowitz V."/>
            <person name="Hugenholtz P."/>
            <person name="Kyrpides N.C."/>
            <person name="Klenk H.P."/>
            <person name="Eisen J.A."/>
        </authorList>
    </citation>
    <scope>NUCLEOTIDE SEQUENCE [LARGE SCALE GENOMIC DNA]</scope>
    <source>
        <strain evidence="5">ATCC 49978 / DSM 6589 / Su883</strain>
    </source>
</reference>
<keyword evidence="5" id="KW-1185">Reference proteome</keyword>
<feature type="active site" description="Proton acceptor" evidence="1">
    <location>
        <position position="61"/>
    </location>
</feature>
<dbReference type="STRING" id="525903.Taci_1620"/>
<name>D1B750_THEAS</name>
<evidence type="ECO:0000313" key="5">
    <source>
        <dbReference type="Proteomes" id="UP000002030"/>
    </source>
</evidence>
<comment type="similarity">
    <text evidence="3">Belongs to the dTDP-4-dehydrorhamnose 3,5-epimerase family.</text>
</comment>
<dbReference type="SUPFAM" id="SSF51182">
    <property type="entry name" value="RmlC-like cupins"/>
    <property type="match status" value="1"/>
</dbReference>
<dbReference type="HOGENOM" id="CLU_090940_1_1_0"/>
<dbReference type="EnsemblBacteria" id="ACZ19841">
    <property type="protein sequence ID" value="ACZ19841"/>
    <property type="gene ID" value="Taci_1620"/>
</dbReference>
<feature type="active site" description="Proton donor" evidence="1">
    <location>
        <position position="130"/>
    </location>
</feature>
<dbReference type="GO" id="GO:0000271">
    <property type="term" value="P:polysaccharide biosynthetic process"/>
    <property type="evidence" value="ECO:0007669"/>
    <property type="project" value="TreeGrafter"/>
</dbReference>
<protein>
    <recommendedName>
        <fullName evidence="3">dTDP-4-dehydrorhamnose 3,5-epimerase</fullName>
        <ecNumber evidence="3">5.1.3.13</ecNumber>
    </recommendedName>
    <alternativeName>
        <fullName evidence="3">Thymidine diphospho-4-keto-rhamnose 3,5-epimerase</fullName>
    </alternativeName>
</protein>
<dbReference type="GO" id="GO:0019305">
    <property type="term" value="P:dTDP-rhamnose biosynthetic process"/>
    <property type="evidence" value="ECO:0007669"/>
    <property type="project" value="UniProtKB-UniRule"/>
</dbReference>
<dbReference type="AlphaFoldDB" id="D1B750"/>
<gene>
    <name evidence="4" type="ordered locus">Taci_1620</name>
</gene>
<dbReference type="CDD" id="cd00438">
    <property type="entry name" value="cupin_RmlC"/>
    <property type="match status" value="1"/>
</dbReference>
<evidence type="ECO:0000256" key="2">
    <source>
        <dbReference type="PIRSR" id="PIRSR600888-3"/>
    </source>
</evidence>
<comment type="function">
    <text evidence="3">Catalyzes the epimerization of the C3' and C5'positions of dTDP-6-deoxy-D-xylo-4-hexulose, forming dTDP-6-deoxy-L-lyxo-4-hexulose.</text>
</comment>
<evidence type="ECO:0000256" key="1">
    <source>
        <dbReference type="PIRSR" id="PIRSR600888-1"/>
    </source>
</evidence>
<accession>D1B750</accession>
<dbReference type="PANTHER" id="PTHR21047:SF2">
    <property type="entry name" value="THYMIDINE DIPHOSPHO-4-KETO-RHAMNOSE 3,5-EPIMERASE"/>
    <property type="match status" value="1"/>
</dbReference>
<proteinExistence type="inferred from homology"/>
<dbReference type="EC" id="5.1.3.13" evidence="3"/>
<dbReference type="EMBL" id="CP001818">
    <property type="protein sequence ID" value="ACZ19841.1"/>
    <property type="molecule type" value="Genomic_DNA"/>
</dbReference>
<comment type="pathway">
    <text evidence="3">Carbohydrate biosynthesis; dTDP-L-rhamnose biosynthesis.</text>
</comment>
<keyword evidence="3 4" id="KW-0413">Isomerase</keyword>
<sequence length="186" mass="21256">MRVTELSLPGLLHIEPVFFGDSRGYFLQTWQARQYRDAGISEFFVQDNLSLSRKGTLRGLHYQKPNTQGKLVFVLKGEVWDVAVDLRVGSPTFGKWEGVTLKGQTHNQLYIPPGFAHGFCVISDEALFTYKCTDFYAPQNEHGIIWNDPDLDIPWPVKDPILSAKDGRYPRLRDIPGESLFRWEGP</sequence>
<feature type="site" description="Participates in a stacking interaction with the thymidine ring of dTDP-4-oxo-6-deoxyglucose" evidence="2">
    <location>
        <position position="136"/>
    </location>
</feature>
<dbReference type="GO" id="GO:0005829">
    <property type="term" value="C:cytosol"/>
    <property type="evidence" value="ECO:0007669"/>
    <property type="project" value="TreeGrafter"/>
</dbReference>
<dbReference type="Gene3D" id="2.60.120.10">
    <property type="entry name" value="Jelly Rolls"/>
    <property type="match status" value="1"/>
</dbReference>
<comment type="catalytic activity">
    <reaction evidence="3">
        <text>dTDP-4-dehydro-6-deoxy-alpha-D-glucose = dTDP-4-dehydro-beta-L-rhamnose</text>
        <dbReference type="Rhea" id="RHEA:16969"/>
        <dbReference type="ChEBI" id="CHEBI:57649"/>
        <dbReference type="ChEBI" id="CHEBI:62830"/>
        <dbReference type="EC" id="5.1.3.13"/>
    </reaction>
</comment>
<dbReference type="GO" id="GO:0008830">
    <property type="term" value="F:dTDP-4-dehydrorhamnose 3,5-epimerase activity"/>
    <property type="evidence" value="ECO:0007669"/>
    <property type="project" value="UniProtKB-UniRule"/>
</dbReference>
<comment type="subunit">
    <text evidence="3">Homodimer.</text>
</comment>
<dbReference type="InterPro" id="IPR000888">
    <property type="entry name" value="RmlC-like"/>
</dbReference>
<dbReference type="RefSeq" id="WP_012870350.1">
    <property type="nucleotide sequence ID" value="NC_013522.1"/>
</dbReference>
<dbReference type="InterPro" id="IPR011051">
    <property type="entry name" value="RmlC_Cupin_sf"/>
</dbReference>
<dbReference type="eggNOG" id="COG1898">
    <property type="taxonomic scope" value="Bacteria"/>
</dbReference>
<dbReference type="Proteomes" id="UP000002030">
    <property type="component" value="Chromosome"/>
</dbReference>
<dbReference type="PANTHER" id="PTHR21047">
    <property type="entry name" value="DTDP-6-DEOXY-D-GLUCOSE-3,5 EPIMERASE"/>
    <property type="match status" value="1"/>
</dbReference>
<dbReference type="NCBIfam" id="TIGR01221">
    <property type="entry name" value="rmlC"/>
    <property type="match status" value="1"/>
</dbReference>
<dbReference type="InterPro" id="IPR014710">
    <property type="entry name" value="RmlC-like_jellyroll"/>
</dbReference>